<dbReference type="PANTHER" id="PTHR36299:SF1">
    <property type="entry name" value="DUF4773 DOMAIN-CONTAINING PROTEIN"/>
    <property type="match status" value="1"/>
</dbReference>
<proteinExistence type="predicted"/>
<dbReference type="EMBL" id="LSRL02000004">
    <property type="protein sequence ID" value="TDG52291.1"/>
    <property type="molecule type" value="Genomic_DNA"/>
</dbReference>
<sequence>MFKSKSIPDRLWPLLAVMLVIWLGLNSSALVQAADGDDQELIAFPSQCECSLTMTCKCCVGAVFKVMDLNKTLCMSFKINILRASVDVTVTLDNEQVSKFTLDSKTTPTFCLPVVSDLTPMAICLKMSTKLSGLTNINMCPSFYSSFSDNQLLAFDFPCLKLGMDGLSLA</sequence>
<comment type="caution">
    <text evidence="3">The sequence shown here is derived from an EMBL/GenBank/DDBJ whole genome shotgun (WGS) entry which is preliminary data.</text>
</comment>
<dbReference type="InterPro" id="IPR031941">
    <property type="entry name" value="DUF4773"/>
</dbReference>
<keyword evidence="1" id="KW-0732">Signal</keyword>
<dbReference type="OMA" id="SYDFPCI"/>
<evidence type="ECO:0000313" key="3">
    <source>
        <dbReference type="EMBL" id="TDG52291.1"/>
    </source>
</evidence>
<dbReference type="OrthoDB" id="5952164at2759"/>
<dbReference type="Proteomes" id="UP000295192">
    <property type="component" value="Unassembled WGS sequence"/>
</dbReference>
<dbReference type="Pfam" id="PF15998">
    <property type="entry name" value="DUF4773"/>
    <property type="match status" value="1"/>
</dbReference>
<feature type="domain" description="DUF4773" evidence="2">
    <location>
        <begin position="47"/>
        <end position="166"/>
    </location>
</feature>
<gene>
    <name evidence="3" type="ORF">AWZ03_001121</name>
</gene>
<dbReference type="PANTHER" id="PTHR36299">
    <property type="entry name" value="AGAP008005-PA"/>
    <property type="match status" value="1"/>
</dbReference>
<dbReference type="AlphaFoldDB" id="A0A484BWZ0"/>
<reference evidence="3 4" key="1">
    <citation type="journal article" date="2019" name="J. Hered.">
        <title>An Improved Genome Assembly for Drosophila navojoa, the Basal Species in the mojavensis Cluster.</title>
        <authorList>
            <person name="Vanderlinde T."/>
            <person name="Dupim E.G."/>
            <person name="Nazario-Yepiz N.O."/>
            <person name="Carvalho A.B."/>
        </authorList>
    </citation>
    <scope>NUCLEOTIDE SEQUENCE [LARGE SCALE GENOMIC DNA]</scope>
    <source>
        <strain evidence="3">Navoj_Jal97</strain>
        <tissue evidence="3">Whole organism</tissue>
    </source>
</reference>
<evidence type="ECO:0000256" key="1">
    <source>
        <dbReference type="SAM" id="SignalP"/>
    </source>
</evidence>
<name>A0A484BWZ0_DRONA</name>
<organism evidence="3 4">
    <name type="scientific">Drosophila navojoa</name>
    <name type="common">Fruit fly</name>
    <dbReference type="NCBI Taxonomy" id="7232"/>
    <lineage>
        <taxon>Eukaryota</taxon>
        <taxon>Metazoa</taxon>
        <taxon>Ecdysozoa</taxon>
        <taxon>Arthropoda</taxon>
        <taxon>Hexapoda</taxon>
        <taxon>Insecta</taxon>
        <taxon>Pterygota</taxon>
        <taxon>Neoptera</taxon>
        <taxon>Endopterygota</taxon>
        <taxon>Diptera</taxon>
        <taxon>Brachycera</taxon>
        <taxon>Muscomorpha</taxon>
        <taxon>Ephydroidea</taxon>
        <taxon>Drosophilidae</taxon>
        <taxon>Drosophila</taxon>
    </lineage>
</organism>
<protein>
    <recommendedName>
        <fullName evidence="2">DUF4773 domain-containing protein</fullName>
    </recommendedName>
</protein>
<evidence type="ECO:0000259" key="2">
    <source>
        <dbReference type="Pfam" id="PF15998"/>
    </source>
</evidence>
<accession>A0A484BWZ0</accession>
<feature type="signal peptide" evidence="1">
    <location>
        <begin position="1"/>
        <end position="33"/>
    </location>
</feature>
<feature type="chain" id="PRO_5019737302" description="DUF4773 domain-containing protein" evidence="1">
    <location>
        <begin position="34"/>
        <end position="170"/>
    </location>
</feature>
<evidence type="ECO:0000313" key="4">
    <source>
        <dbReference type="Proteomes" id="UP000295192"/>
    </source>
</evidence>
<keyword evidence="4" id="KW-1185">Reference proteome</keyword>